<proteinExistence type="inferred from homology"/>
<feature type="domain" description="Nudix hydrolase" evidence="14">
    <location>
        <begin position="227"/>
        <end position="412"/>
    </location>
</feature>
<accession>A0A315VWZ8</accession>
<comment type="subunit">
    <text evidence="4">Homodimer.</text>
</comment>
<evidence type="ECO:0000259" key="14">
    <source>
        <dbReference type="PROSITE" id="PS51462"/>
    </source>
</evidence>
<dbReference type="InterPro" id="IPR004385">
    <property type="entry name" value="NDP_pyrophosphatase"/>
</dbReference>
<feature type="non-terminal residue" evidence="15">
    <location>
        <position position="1"/>
    </location>
</feature>
<keyword evidence="7" id="KW-0460">Magnesium</keyword>
<comment type="cofactor">
    <cofactor evidence="1">
        <name>Mg(2+)</name>
        <dbReference type="ChEBI" id="CHEBI:18420"/>
    </cofactor>
</comment>
<comment type="similarity">
    <text evidence="3">Belongs to the Nudix hydrolase family.</text>
</comment>
<dbReference type="NCBIfam" id="TIGR00052">
    <property type="entry name" value="nudix-type nucleoside diphosphatase, YffH/AdpP family"/>
    <property type="match status" value="1"/>
</dbReference>
<dbReference type="FunFam" id="3.90.79.10:FF:000035">
    <property type="entry name" value="Uridine diphosphate glucose pyrophosphatase"/>
    <property type="match status" value="1"/>
</dbReference>
<evidence type="ECO:0000256" key="9">
    <source>
        <dbReference type="ARBA" id="ARBA00054674"/>
    </source>
</evidence>
<evidence type="ECO:0000313" key="16">
    <source>
        <dbReference type="Proteomes" id="UP000250572"/>
    </source>
</evidence>
<keyword evidence="6" id="KW-0378">Hydrolase</keyword>
<evidence type="ECO:0000256" key="12">
    <source>
        <dbReference type="ARBA" id="ARBA00080475"/>
    </source>
</evidence>
<dbReference type="Proteomes" id="UP000250572">
    <property type="component" value="Unassembled WGS sequence"/>
</dbReference>
<gene>
    <name evidence="15" type="ORF">CCH79_00000552</name>
</gene>
<keyword evidence="16" id="KW-1185">Reference proteome</keyword>
<dbReference type="GO" id="GO:0005737">
    <property type="term" value="C:cytoplasm"/>
    <property type="evidence" value="ECO:0007669"/>
    <property type="project" value="UniProtKB-SubCell"/>
</dbReference>
<evidence type="ECO:0000256" key="8">
    <source>
        <dbReference type="ARBA" id="ARBA00051086"/>
    </source>
</evidence>
<dbReference type="GO" id="GO:0008768">
    <property type="term" value="F:UDP-sugar diphosphatase activity"/>
    <property type="evidence" value="ECO:0007669"/>
    <property type="project" value="UniProtKB-EC"/>
</dbReference>
<dbReference type="EC" id="3.6.1.45" evidence="10"/>
<dbReference type="Gene3D" id="3.90.79.10">
    <property type="entry name" value="Nucleoside Triphosphate Pyrophosphohydrolase"/>
    <property type="match status" value="1"/>
</dbReference>
<dbReference type="InterPro" id="IPR015797">
    <property type="entry name" value="NUDIX_hydrolase-like_dom_sf"/>
</dbReference>
<dbReference type="CDD" id="cd18887">
    <property type="entry name" value="NUDIX_UGPPase_Nudt14"/>
    <property type="match status" value="1"/>
</dbReference>
<comment type="subcellular location">
    <subcellularLocation>
        <location evidence="2">Cytoplasm</location>
    </subcellularLocation>
</comment>
<name>A0A315VWZ8_GAMAF</name>
<evidence type="ECO:0000256" key="4">
    <source>
        <dbReference type="ARBA" id="ARBA00011738"/>
    </source>
</evidence>
<feature type="non-terminal residue" evidence="15">
    <location>
        <position position="429"/>
    </location>
</feature>
<comment type="function">
    <text evidence="9">Hydrolyzes UDP-glucose to glucose 1-phosphate and UMP and ADP-ribose to ribose 5-phosphate and AMP. The physiological substrate is probably UDP-glucose. Poor activity on other substrates such as ADP-glucose, CDP-glucose, GDP-glucose and GDP-mannose.</text>
</comment>
<evidence type="ECO:0000256" key="5">
    <source>
        <dbReference type="ARBA" id="ARBA00022490"/>
    </source>
</evidence>
<comment type="caution">
    <text evidence="15">The sequence shown here is derived from an EMBL/GenBank/DDBJ whole genome shotgun (WGS) entry which is preliminary data.</text>
</comment>
<feature type="compositionally biased region" description="Low complexity" evidence="13">
    <location>
        <begin position="281"/>
        <end position="301"/>
    </location>
</feature>
<evidence type="ECO:0000256" key="11">
    <source>
        <dbReference type="ARBA" id="ARBA00071467"/>
    </source>
</evidence>
<evidence type="ECO:0000256" key="6">
    <source>
        <dbReference type="ARBA" id="ARBA00022801"/>
    </source>
</evidence>
<comment type="catalytic activity">
    <reaction evidence="8">
        <text>UDP-sugar + H2O = UMP + alpha-D-aldose 1-phosphate.</text>
        <dbReference type="EC" id="3.6.1.45"/>
    </reaction>
</comment>
<dbReference type="PANTHER" id="PTHR11839:SF15">
    <property type="entry name" value="URIDINE DIPHOSPHATE GLUCOSE PYROPHOSPHATASE NUDT14"/>
    <property type="match status" value="1"/>
</dbReference>
<dbReference type="PROSITE" id="PS51462">
    <property type="entry name" value="NUDIX"/>
    <property type="match status" value="1"/>
</dbReference>
<dbReference type="GO" id="GO:0046872">
    <property type="term" value="F:metal ion binding"/>
    <property type="evidence" value="ECO:0007669"/>
    <property type="project" value="InterPro"/>
</dbReference>
<dbReference type="AlphaFoldDB" id="A0A315VWZ8"/>
<evidence type="ECO:0000256" key="13">
    <source>
        <dbReference type="SAM" id="MobiDB-lite"/>
    </source>
</evidence>
<evidence type="ECO:0000256" key="2">
    <source>
        <dbReference type="ARBA" id="ARBA00004496"/>
    </source>
</evidence>
<dbReference type="InterPro" id="IPR000086">
    <property type="entry name" value="NUDIX_hydrolase_dom"/>
</dbReference>
<dbReference type="GO" id="GO:0006753">
    <property type="term" value="P:nucleoside phosphate metabolic process"/>
    <property type="evidence" value="ECO:0007669"/>
    <property type="project" value="TreeGrafter"/>
</dbReference>
<feature type="region of interest" description="Disordered" evidence="13">
    <location>
        <begin position="265"/>
        <end position="301"/>
    </location>
</feature>
<evidence type="ECO:0000256" key="3">
    <source>
        <dbReference type="ARBA" id="ARBA00005582"/>
    </source>
</evidence>
<evidence type="ECO:0000256" key="10">
    <source>
        <dbReference type="ARBA" id="ARBA00066480"/>
    </source>
</evidence>
<dbReference type="PANTHER" id="PTHR11839">
    <property type="entry name" value="UDP/ADP-SUGAR PYROPHOSPHATASE"/>
    <property type="match status" value="1"/>
</dbReference>
<dbReference type="EMBL" id="NHOQ01001000">
    <property type="protein sequence ID" value="PWA27931.1"/>
    <property type="molecule type" value="Genomic_DNA"/>
</dbReference>
<evidence type="ECO:0000256" key="7">
    <source>
        <dbReference type="ARBA" id="ARBA00022842"/>
    </source>
</evidence>
<keyword evidence="5" id="KW-0963">Cytoplasm</keyword>
<reference evidence="15 16" key="1">
    <citation type="journal article" date="2018" name="G3 (Bethesda)">
        <title>A High-Quality Reference Genome for the Invasive Mosquitofish Gambusia affinis Using a Chicago Library.</title>
        <authorList>
            <person name="Hoffberg S.L."/>
            <person name="Troendle N.J."/>
            <person name="Glenn T.C."/>
            <person name="Mahmud O."/>
            <person name="Louha S."/>
            <person name="Chalopin D."/>
            <person name="Bennetzen J.L."/>
            <person name="Mauricio R."/>
        </authorList>
    </citation>
    <scope>NUCLEOTIDE SEQUENCE [LARGE SCALE GENOMIC DNA]</scope>
    <source>
        <strain evidence="15">NE01/NJP1002.9</strain>
        <tissue evidence="15">Muscle</tissue>
    </source>
</reference>
<protein>
    <recommendedName>
        <fullName evidence="11">Uridine diphosphate glucose pyrophosphatase NUDT14</fullName>
        <ecNumber evidence="10">3.6.1.45</ecNumber>
    </recommendedName>
    <alternativeName>
        <fullName evidence="12">Nucleoside diphosphate-linked moiety X motif 14</fullName>
    </alternativeName>
</protein>
<evidence type="ECO:0000313" key="15">
    <source>
        <dbReference type="EMBL" id="PWA27931.1"/>
    </source>
</evidence>
<dbReference type="GO" id="GO:0019693">
    <property type="term" value="P:ribose phosphate metabolic process"/>
    <property type="evidence" value="ECO:0007669"/>
    <property type="project" value="TreeGrafter"/>
</dbReference>
<sequence>GRRTGLVPIGRLLEEVHPIEIGVSEDCFPGCYWYERMTSCSLTRKAFLHCRCAETTSVNPQILLQLYIMEEINNVEVVPCTESEYLKPFRVLYNQSSGRAVERQTLFCLLHNLFTLVACTSAAEPPVIDQICSRFHANCGKFEPETRLSPWSARLAPFPQVSLKRRLTAEWHKEILGLYAESRQRNRNTTWERRGRVSCRLRRIRFPNADPRLQVFTDAHRQTDTAVTLRRVSVLLFNTTSHCFVLVKQFRPAVYMCEWEKAKTKTSQGAEKTEEGDASESQEGQSASAEESSPSSQWPPASAGVTYELCAGLVDKPDLSLEEIARQEVLEECGYDIPASKLKRITSFRTNVGLIGSKQTMFYAEVSDDNCVSAGGGDPREGELIEVVKVPLHEAMTFAYDERIPKSLGLIFSFIWFHNNMSPKYKIST</sequence>
<evidence type="ECO:0000256" key="1">
    <source>
        <dbReference type="ARBA" id="ARBA00001946"/>
    </source>
</evidence>
<organism evidence="15 16">
    <name type="scientific">Gambusia affinis</name>
    <name type="common">Western mosquitofish</name>
    <name type="synonym">Heterandria affinis</name>
    <dbReference type="NCBI Taxonomy" id="33528"/>
    <lineage>
        <taxon>Eukaryota</taxon>
        <taxon>Metazoa</taxon>
        <taxon>Chordata</taxon>
        <taxon>Craniata</taxon>
        <taxon>Vertebrata</taxon>
        <taxon>Euteleostomi</taxon>
        <taxon>Actinopterygii</taxon>
        <taxon>Neopterygii</taxon>
        <taxon>Teleostei</taxon>
        <taxon>Neoteleostei</taxon>
        <taxon>Acanthomorphata</taxon>
        <taxon>Ovalentaria</taxon>
        <taxon>Atherinomorphae</taxon>
        <taxon>Cyprinodontiformes</taxon>
        <taxon>Poeciliidae</taxon>
        <taxon>Poeciliinae</taxon>
        <taxon>Gambusia</taxon>
    </lineage>
</organism>
<dbReference type="SUPFAM" id="SSF55811">
    <property type="entry name" value="Nudix"/>
    <property type="match status" value="1"/>
</dbReference>